<name>A0A2H1YJ99_9FLAO</name>
<protein>
    <submittedName>
        <fullName evidence="2">Uncharacterized protein</fullName>
    </submittedName>
</protein>
<keyword evidence="1" id="KW-0812">Transmembrane</keyword>
<dbReference type="AlphaFoldDB" id="A0A2H1YJ99"/>
<evidence type="ECO:0000313" key="2">
    <source>
        <dbReference type="EMBL" id="SOS75584.1"/>
    </source>
</evidence>
<accession>A0A2H1YJ99</accession>
<keyword evidence="1" id="KW-1133">Transmembrane helix</keyword>
<feature type="transmembrane region" description="Helical" evidence="1">
    <location>
        <begin position="109"/>
        <end position="131"/>
    </location>
</feature>
<dbReference type="RefSeq" id="WP_101918200.1">
    <property type="nucleotide sequence ID" value="NZ_JAJGWW010000001.1"/>
</dbReference>
<keyword evidence="1" id="KW-0472">Membrane</keyword>
<feature type="transmembrane region" description="Helical" evidence="1">
    <location>
        <begin position="151"/>
        <end position="169"/>
    </location>
</feature>
<evidence type="ECO:0000313" key="3">
    <source>
        <dbReference type="Proteomes" id="UP000234211"/>
    </source>
</evidence>
<feature type="transmembrane region" description="Helical" evidence="1">
    <location>
        <begin position="6"/>
        <end position="27"/>
    </location>
</feature>
<feature type="transmembrane region" description="Helical" evidence="1">
    <location>
        <begin position="227"/>
        <end position="245"/>
    </location>
</feature>
<feature type="transmembrane region" description="Helical" evidence="1">
    <location>
        <begin position="274"/>
        <end position="294"/>
    </location>
</feature>
<dbReference type="OrthoDB" id="1187644at2"/>
<reference evidence="3" key="1">
    <citation type="submission" date="2017-11" db="EMBL/GenBank/DDBJ databases">
        <authorList>
            <person name="Duchaud E."/>
        </authorList>
    </citation>
    <scope>NUCLEOTIDE SEQUENCE [LARGE SCALE GENOMIC DNA]</scope>
    <source>
        <strain evidence="3">Tenacibaculum sp. TNO020</strain>
    </source>
</reference>
<dbReference type="Proteomes" id="UP000234211">
    <property type="component" value="Unassembled WGS sequence"/>
</dbReference>
<feature type="transmembrane region" description="Helical" evidence="1">
    <location>
        <begin position="190"/>
        <end position="212"/>
    </location>
</feature>
<keyword evidence="3" id="KW-1185">Reference proteome</keyword>
<organism evidence="2 3">
    <name type="scientific">Tenacibaculum piscium</name>
    <dbReference type="NCBI Taxonomy" id="1458515"/>
    <lineage>
        <taxon>Bacteria</taxon>
        <taxon>Pseudomonadati</taxon>
        <taxon>Bacteroidota</taxon>
        <taxon>Flavobacteriia</taxon>
        <taxon>Flavobacteriales</taxon>
        <taxon>Flavobacteriaceae</taxon>
        <taxon>Tenacibaculum</taxon>
    </lineage>
</organism>
<proteinExistence type="predicted"/>
<evidence type="ECO:0000256" key="1">
    <source>
        <dbReference type="SAM" id="Phobius"/>
    </source>
</evidence>
<feature type="transmembrane region" description="Helical" evidence="1">
    <location>
        <begin position="83"/>
        <end position="102"/>
    </location>
</feature>
<gene>
    <name evidence="2" type="ORF">TNO020_440371</name>
</gene>
<feature type="transmembrane region" description="Helical" evidence="1">
    <location>
        <begin position="48"/>
        <end position="71"/>
    </location>
</feature>
<sequence length="302" mass="35411">MILQILLSIINILLNPFSFLVFILLSSKKEAYFFTKEETNVTKLKVKPYLLFSVGYLTIILSITYLCNFFVDFNFWEVFVPKNIFISIITWFVTAFTLRAYLKGMEGNIMGFIFFPMLALSIITLFILSFFDILSSYQFLTIHFPVLEINFWIRLLLHCFMPFYVLIYLNSNQEIQDQNKELPNKFPGAILSILILQFLFFGLNWLFIYLFGSSINLSQFLGEGQTIVYYLPMISGFLYVVLFFISKMKSSKTTSQVSSEIPSENKKQNILETLFYYSMLLIFGSIILEIINYINLMIPFFE</sequence>
<dbReference type="EMBL" id="OENF01000039">
    <property type="protein sequence ID" value="SOS75584.1"/>
    <property type="molecule type" value="Genomic_DNA"/>
</dbReference>